<sequence>YRWVVERTHAWLHHFRRLRIRFERRADIHGAFLKLGCCLICWNTLRRADQSL</sequence>
<dbReference type="EMBL" id="PVHK01000147">
    <property type="protein sequence ID" value="PRH40548.1"/>
    <property type="molecule type" value="Genomic_DNA"/>
</dbReference>
<dbReference type="GO" id="GO:0004803">
    <property type="term" value="F:transposase activity"/>
    <property type="evidence" value="ECO:0007669"/>
    <property type="project" value="InterPro"/>
</dbReference>
<gene>
    <name evidence="6" type="ORF">C6T65_01685</name>
    <name evidence="4" type="ORF">C6T65_20370</name>
    <name evidence="5" type="ORF">C6T65_20390</name>
    <name evidence="3" type="ORF">C6T65_23250</name>
    <name evidence="2" type="ORF">C6T65_23540</name>
</gene>
<dbReference type="AlphaFoldDB" id="A0AA45BBP5"/>
<evidence type="ECO:0000313" key="2">
    <source>
        <dbReference type="EMBL" id="PRH39968.1"/>
    </source>
</evidence>
<dbReference type="InterPro" id="IPR002559">
    <property type="entry name" value="Transposase_11"/>
</dbReference>
<proteinExistence type="predicted"/>
<evidence type="ECO:0000259" key="1">
    <source>
        <dbReference type="Pfam" id="PF01609"/>
    </source>
</evidence>
<accession>A0AA45BBP5</accession>
<comment type="caution">
    <text evidence="3">The sequence shown here is derived from an EMBL/GenBank/DDBJ whole genome shotgun (WGS) entry which is preliminary data.</text>
</comment>
<dbReference type="GO" id="GO:0006313">
    <property type="term" value="P:DNA transposition"/>
    <property type="evidence" value="ECO:0007669"/>
    <property type="project" value="InterPro"/>
</dbReference>
<dbReference type="EMBL" id="PVHK01000173">
    <property type="protein sequence ID" value="PRH40017.1"/>
    <property type="molecule type" value="Genomic_DNA"/>
</dbReference>
<evidence type="ECO:0000313" key="5">
    <source>
        <dbReference type="EMBL" id="PRH40549.1"/>
    </source>
</evidence>
<evidence type="ECO:0000313" key="6">
    <source>
        <dbReference type="EMBL" id="PRH44047.1"/>
    </source>
</evidence>
<evidence type="ECO:0000313" key="4">
    <source>
        <dbReference type="EMBL" id="PRH40548.1"/>
    </source>
</evidence>
<dbReference type="EMBL" id="PVHK01000178">
    <property type="protein sequence ID" value="PRH39968.1"/>
    <property type="molecule type" value="Genomic_DNA"/>
</dbReference>
<evidence type="ECO:0000313" key="7">
    <source>
        <dbReference type="Proteomes" id="UP000237632"/>
    </source>
</evidence>
<feature type="domain" description="Transposase IS4-like" evidence="1">
    <location>
        <begin position="2"/>
        <end position="39"/>
    </location>
</feature>
<protein>
    <submittedName>
        <fullName evidence="3">IS5/IS1182 family transposase</fullName>
    </submittedName>
</protein>
<organism evidence="3 7">
    <name type="scientific">Burkholderia vietnamiensis</name>
    <dbReference type="NCBI Taxonomy" id="60552"/>
    <lineage>
        <taxon>Bacteria</taxon>
        <taxon>Pseudomonadati</taxon>
        <taxon>Pseudomonadota</taxon>
        <taxon>Betaproteobacteria</taxon>
        <taxon>Burkholderiales</taxon>
        <taxon>Burkholderiaceae</taxon>
        <taxon>Burkholderia</taxon>
        <taxon>Burkholderia cepacia complex</taxon>
    </lineage>
</organism>
<reference evidence="3 7" key="1">
    <citation type="submission" date="2018-03" db="EMBL/GenBank/DDBJ databases">
        <authorList>
            <person name="Nguyen K."/>
            <person name="Fouts D."/>
            <person name="Sutton G."/>
        </authorList>
    </citation>
    <scope>NUCLEOTIDE SEQUENCE [LARGE SCALE GENOMIC DNA]</scope>
    <source>
        <strain evidence="3 7">AU3578</strain>
    </source>
</reference>
<name>A0AA45BBP5_BURVI</name>
<dbReference type="GO" id="GO:0003677">
    <property type="term" value="F:DNA binding"/>
    <property type="evidence" value="ECO:0007669"/>
    <property type="project" value="InterPro"/>
</dbReference>
<dbReference type="EMBL" id="PVHK01000015">
    <property type="protein sequence ID" value="PRH44047.1"/>
    <property type="molecule type" value="Genomic_DNA"/>
</dbReference>
<evidence type="ECO:0000313" key="3">
    <source>
        <dbReference type="EMBL" id="PRH40017.1"/>
    </source>
</evidence>
<dbReference type="Pfam" id="PF01609">
    <property type="entry name" value="DDE_Tnp_1"/>
    <property type="match status" value="1"/>
</dbReference>
<dbReference type="EMBL" id="PVHK01000147">
    <property type="protein sequence ID" value="PRH40549.1"/>
    <property type="molecule type" value="Genomic_DNA"/>
</dbReference>
<feature type="non-terminal residue" evidence="3">
    <location>
        <position position="1"/>
    </location>
</feature>
<dbReference type="RefSeq" id="WP_146125848.1">
    <property type="nucleotide sequence ID" value="NZ_CADFFQ010000004.1"/>
</dbReference>
<dbReference type="Proteomes" id="UP000237632">
    <property type="component" value="Unassembled WGS sequence"/>
</dbReference>